<reference evidence="1 2" key="1">
    <citation type="submission" date="2011-10" db="EMBL/GenBank/DDBJ databases">
        <title>The Genome Sequence of Lachnospiraceae bacterium ACC2.</title>
        <authorList>
            <consortium name="The Broad Institute Genome Sequencing Platform"/>
            <person name="Earl A."/>
            <person name="Ward D."/>
            <person name="Feldgarden M."/>
            <person name="Gevers D."/>
            <person name="Sizova M."/>
            <person name="Hazen A."/>
            <person name="Epstein S."/>
            <person name="Young S.K."/>
            <person name="Zeng Q."/>
            <person name="Gargeya S."/>
            <person name="Fitzgerald M."/>
            <person name="Haas B."/>
            <person name="Abouelleil A."/>
            <person name="Alvarado L."/>
            <person name="Arachchi H.M."/>
            <person name="Berlin A."/>
            <person name="Brown A."/>
            <person name="Chapman S.B."/>
            <person name="Chen Z."/>
            <person name="Dunbar C."/>
            <person name="Freedman E."/>
            <person name="Gearin G."/>
            <person name="Goldberg J."/>
            <person name="Griggs A."/>
            <person name="Gujja S."/>
            <person name="Heiman D."/>
            <person name="Howarth C."/>
            <person name="Larson L."/>
            <person name="Lui A."/>
            <person name="MacDonald P.J.P."/>
            <person name="Montmayeur A."/>
            <person name="Murphy C."/>
            <person name="Neiman D."/>
            <person name="Pearson M."/>
            <person name="Priest M."/>
            <person name="Roberts A."/>
            <person name="Saif S."/>
            <person name="Shea T."/>
            <person name="Shenoy N."/>
            <person name="Sisk P."/>
            <person name="Stolte C."/>
            <person name="Sykes S."/>
            <person name="Wortman J."/>
            <person name="Nusbaum C."/>
            <person name="Birren B."/>
        </authorList>
    </citation>
    <scope>NUCLEOTIDE SEQUENCE [LARGE SCALE GENOMIC DNA]</scope>
    <source>
        <strain evidence="1 2">ACC2</strain>
    </source>
</reference>
<sequence>MKVTYLDHSGFLLEGKDRYFIFDYYKGELPPLDRKKKVLVFCSHSHRDHYNPKIFDLLDERDLRYRAVLANDINDEKRLSKIERSFVAPGQSYQLESGIRVETLLSNDSGVAFLVSTGEGSIYHAGDLNDWYWEGEPEEENRELREIYHREIGKIKGRHFDCAFVPLDPRLEAHYADGLLYFLENVDCDAVFPIHYWGEPGVIQRFLTEYPQYSARIRNTETAKGEEI</sequence>
<dbReference type="Gene3D" id="3.60.15.10">
    <property type="entry name" value="Ribonuclease Z/Hydroxyacylglutathione hydrolase-like"/>
    <property type="match status" value="1"/>
</dbReference>
<accession>A0AA36Y3C0</accession>
<evidence type="ECO:0000313" key="2">
    <source>
        <dbReference type="Proteomes" id="UP000018466"/>
    </source>
</evidence>
<keyword evidence="2" id="KW-1185">Reference proteome</keyword>
<dbReference type="Proteomes" id="UP000018466">
    <property type="component" value="Unassembled WGS sequence"/>
</dbReference>
<proteinExistence type="predicted"/>
<dbReference type="AlphaFoldDB" id="A0AA36Y3C0"/>
<dbReference type="Pfam" id="PF13483">
    <property type="entry name" value="Lactamase_B_3"/>
    <property type="match status" value="1"/>
</dbReference>
<comment type="caution">
    <text evidence="1">The sequence shown here is derived from an EMBL/GenBank/DDBJ whole genome shotgun (WGS) entry which is preliminary data.</text>
</comment>
<name>A0AA36Y3C0_9FIRM</name>
<dbReference type="PANTHER" id="PTHR42967">
    <property type="entry name" value="METAL DEPENDENT HYDROLASE"/>
    <property type="match status" value="1"/>
</dbReference>
<dbReference type="GeneID" id="86941720"/>
<organism evidence="1 2">
    <name type="scientific">Stomatobaculum longum</name>
    <dbReference type="NCBI Taxonomy" id="796942"/>
    <lineage>
        <taxon>Bacteria</taxon>
        <taxon>Bacillati</taxon>
        <taxon>Bacillota</taxon>
        <taxon>Clostridia</taxon>
        <taxon>Lachnospirales</taxon>
        <taxon>Lachnospiraceae</taxon>
        <taxon>Stomatobaculum</taxon>
    </lineage>
</organism>
<dbReference type="EMBL" id="AGEL01000015">
    <property type="protein sequence ID" value="EHO15682.1"/>
    <property type="molecule type" value="Genomic_DNA"/>
</dbReference>
<evidence type="ECO:0000313" key="1">
    <source>
        <dbReference type="EMBL" id="EHO15682.1"/>
    </source>
</evidence>
<evidence type="ECO:0008006" key="3">
    <source>
        <dbReference type="Google" id="ProtNLM"/>
    </source>
</evidence>
<dbReference type="RefSeq" id="WP_009533809.1">
    <property type="nucleotide sequence ID" value="NZ_JH590865.1"/>
</dbReference>
<gene>
    <name evidence="1" type="ORF">HMPREF9623_02003</name>
</gene>
<dbReference type="SUPFAM" id="SSF56281">
    <property type="entry name" value="Metallo-hydrolase/oxidoreductase"/>
    <property type="match status" value="1"/>
</dbReference>
<dbReference type="PANTHER" id="PTHR42967:SF1">
    <property type="entry name" value="MBL FOLD METALLO-HYDROLASE"/>
    <property type="match status" value="1"/>
</dbReference>
<protein>
    <recommendedName>
        <fullName evidence="3">Metallo-beta-lactamase domain-containing protein</fullName>
    </recommendedName>
</protein>
<dbReference type="InterPro" id="IPR036866">
    <property type="entry name" value="RibonucZ/Hydroxyglut_hydro"/>
</dbReference>